<dbReference type="InterPro" id="IPR005302">
    <property type="entry name" value="MoCF_Sase_C"/>
</dbReference>
<evidence type="ECO:0000259" key="1">
    <source>
        <dbReference type="PROSITE" id="PS51340"/>
    </source>
</evidence>
<evidence type="ECO:0000313" key="2">
    <source>
        <dbReference type="EMBL" id="EHQ29167.1"/>
    </source>
</evidence>
<organism evidence="2 3">
    <name type="scientific">Mucilaginibacter paludis DSM 18603</name>
    <dbReference type="NCBI Taxonomy" id="714943"/>
    <lineage>
        <taxon>Bacteria</taxon>
        <taxon>Pseudomonadati</taxon>
        <taxon>Bacteroidota</taxon>
        <taxon>Sphingobacteriia</taxon>
        <taxon>Sphingobacteriales</taxon>
        <taxon>Sphingobacteriaceae</taxon>
        <taxon>Mucilaginibacter</taxon>
    </lineage>
</organism>
<dbReference type="SUPFAM" id="SSF50800">
    <property type="entry name" value="PK beta-barrel domain-like"/>
    <property type="match status" value="1"/>
</dbReference>
<dbReference type="RefSeq" id="WP_008510204.1">
    <property type="nucleotide sequence ID" value="NZ_CM001403.1"/>
</dbReference>
<name>H1YAP7_9SPHI</name>
<dbReference type="SUPFAM" id="SSF141673">
    <property type="entry name" value="MOSC N-terminal domain-like"/>
    <property type="match status" value="1"/>
</dbReference>
<gene>
    <name evidence="2" type="ORF">Mucpa_5091</name>
</gene>
<dbReference type="GO" id="GO:0030151">
    <property type="term" value="F:molybdenum ion binding"/>
    <property type="evidence" value="ECO:0007669"/>
    <property type="project" value="InterPro"/>
</dbReference>
<keyword evidence="3" id="KW-1185">Reference proteome</keyword>
<dbReference type="InterPro" id="IPR005303">
    <property type="entry name" value="MOCOS_middle"/>
</dbReference>
<dbReference type="PROSITE" id="PS51340">
    <property type="entry name" value="MOSC"/>
    <property type="match status" value="1"/>
</dbReference>
<dbReference type="Proteomes" id="UP000002774">
    <property type="component" value="Chromosome"/>
</dbReference>
<dbReference type="EMBL" id="CM001403">
    <property type="protein sequence ID" value="EHQ29167.1"/>
    <property type="molecule type" value="Genomic_DNA"/>
</dbReference>
<dbReference type="AlphaFoldDB" id="H1YAP7"/>
<evidence type="ECO:0000313" key="3">
    <source>
        <dbReference type="Proteomes" id="UP000002774"/>
    </source>
</evidence>
<protein>
    <submittedName>
        <fullName evidence="2">MOSC domain containing protein</fullName>
    </submittedName>
</protein>
<dbReference type="OrthoDB" id="581532at2"/>
<dbReference type="PANTHER" id="PTHR14237:SF19">
    <property type="entry name" value="MITOCHONDRIAL AMIDOXIME REDUCING COMPONENT 1"/>
    <property type="match status" value="1"/>
</dbReference>
<dbReference type="Pfam" id="PF03476">
    <property type="entry name" value="MOSC_N"/>
    <property type="match status" value="1"/>
</dbReference>
<dbReference type="InterPro" id="IPR011037">
    <property type="entry name" value="Pyrv_Knase-like_insert_dom_sf"/>
</dbReference>
<feature type="domain" description="MOSC" evidence="1">
    <location>
        <begin position="129"/>
        <end position="266"/>
    </location>
</feature>
<sequence>MLRVSKLFVYPIKSLGGVELTSAKVTDRGFEHDRRWMLVDGANRFLSQREFAQMALLRVNILADGLLVSHLTSADQLLIPFVPQTNQTGQFTVWDDTCMGQYVSAKADEWFSRMLGATCRLVYMPDDSQRIVDPEAKYVASRKITSFSDAYPFLLLGQASMDDLNARLPEQIPLNRFRANLVFAGGEPYQEDTMAHFKIGGVDFFGSKLCARCNIPTINQDTGLAAKEPTRTLALYRRNNNKVYLGQNLVHAGEGLVTVGDAIELIETKEMLNSLRLLP</sequence>
<dbReference type="PANTHER" id="PTHR14237">
    <property type="entry name" value="MOLYBDOPTERIN COFACTOR SULFURASE MOSC"/>
    <property type="match status" value="1"/>
</dbReference>
<dbReference type="Pfam" id="PF03473">
    <property type="entry name" value="MOSC"/>
    <property type="match status" value="1"/>
</dbReference>
<dbReference type="GO" id="GO:0030170">
    <property type="term" value="F:pyridoxal phosphate binding"/>
    <property type="evidence" value="ECO:0007669"/>
    <property type="project" value="InterPro"/>
</dbReference>
<reference evidence="2" key="1">
    <citation type="submission" date="2011-09" db="EMBL/GenBank/DDBJ databases">
        <title>The permanent draft genome of Mucilaginibacter paludis DSM 18603.</title>
        <authorList>
            <consortium name="US DOE Joint Genome Institute (JGI-PGF)"/>
            <person name="Lucas S."/>
            <person name="Han J."/>
            <person name="Lapidus A."/>
            <person name="Bruce D."/>
            <person name="Goodwin L."/>
            <person name="Pitluck S."/>
            <person name="Peters L."/>
            <person name="Kyrpides N."/>
            <person name="Mavromatis K."/>
            <person name="Ivanova N."/>
            <person name="Mikhailova N."/>
            <person name="Held B."/>
            <person name="Detter J.C."/>
            <person name="Tapia R."/>
            <person name="Han C."/>
            <person name="Land M."/>
            <person name="Hauser L."/>
            <person name="Markowitz V."/>
            <person name="Cheng J.-F."/>
            <person name="Hugenholtz P."/>
            <person name="Woyke T."/>
            <person name="Wu D."/>
            <person name="Tindall B."/>
            <person name="Brambilla E."/>
            <person name="Klenk H.-P."/>
            <person name="Eisen J.A."/>
        </authorList>
    </citation>
    <scope>NUCLEOTIDE SEQUENCE [LARGE SCALE GENOMIC DNA]</scope>
    <source>
        <strain evidence="2">DSM 18603</strain>
    </source>
</reference>
<accession>H1YAP7</accession>
<dbReference type="eggNOG" id="COG3217">
    <property type="taxonomic scope" value="Bacteria"/>
</dbReference>
<dbReference type="STRING" id="714943.Mucpa_5091"/>
<dbReference type="HOGENOM" id="CLU_028286_0_1_10"/>
<proteinExistence type="predicted"/>
<dbReference type="GO" id="GO:0003824">
    <property type="term" value="F:catalytic activity"/>
    <property type="evidence" value="ECO:0007669"/>
    <property type="project" value="InterPro"/>
</dbReference>